<evidence type="ECO:0000256" key="2">
    <source>
        <dbReference type="ARBA" id="ARBA00003444"/>
    </source>
</evidence>
<keyword evidence="6" id="KW-0663">Pyridoxal phosphate</keyword>
<evidence type="ECO:0000256" key="3">
    <source>
        <dbReference type="ARBA" id="ARBA00004953"/>
    </source>
</evidence>
<evidence type="ECO:0000256" key="7">
    <source>
        <dbReference type="ARBA" id="ARBA00023239"/>
    </source>
</evidence>
<dbReference type="GO" id="GO:0009236">
    <property type="term" value="P:cobalamin biosynthetic process"/>
    <property type="evidence" value="ECO:0007669"/>
    <property type="project" value="UniProtKB-UniPathway"/>
</dbReference>
<comment type="function">
    <text evidence="2">Decarboxylates L-threonine-O-3-phosphate to yield (R)-1-amino-2-propanol O-2-phosphate, the precursor for the linkage between the nucleotide loop and the corrin ring in cobalamin.</text>
</comment>
<evidence type="ECO:0000313" key="11">
    <source>
        <dbReference type="EMBL" id="AEF84311.1"/>
    </source>
</evidence>
<dbReference type="GO" id="GO:0030170">
    <property type="term" value="F:pyridoxal phosphate binding"/>
    <property type="evidence" value="ECO:0007669"/>
    <property type="project" value="InterPro"/>
</dbReference>
<evidence type="ECO:0000256" key="5">
    <source>
        <dbReference type="ARBA" id="ARBA00022573"/>
    </source>
</evidence>
<evidence type="ECO:0000256" key="6">
    <source>
        <dbReference type="ARBA" id="ARBA00022898"/>
    </source>
</evidence>
<feature type="domain" description="Aminotransferase class I/classII large" evidence="10">
    <location>
        <begin position="25"/>
        <end position="342"/>
    </location>
</feature>
<dbReference type="PANTHER" id="PTHR42885">
    <property type="entry name" value="HISTIDINOL-PHOSPHATE AMINOTRANSFERASE-RELATED"/>
    <property type="match status" value="1"/>
</dbReference>
<comment type="pathway">
    <text evidence="3">Cofactor biosynthesis; adenosylcobalamin biosynthesis.</text>
</comment>
<organism evidence="11 12">
    <name type="scientific">Treponema primitia (strain ATCC BAA-887 / DSM 12427 / ZAS-2)</name>
    <dbReference type="NCBI Taxonomy" id="545694"/>
    <lineage>
        <taxon>Bacteria</taxon>
        <taxon>Pseudomonadati</taxon>
        <taxon>Spirochaetota</taxon>
        <taxon>Spirochaetia</taxon>
        <taxon>Spirochaetales</taxon>
        <taxon>Treponemataceae</taxon>
        <taxon>Treponema</taxon>
    </lineage>
</organism>
<dbReference type="eggNOG" id="COG0079">
    <property type="taxonomic scope" value="Bacteria"/>
</dbReference>
<gene>
    <name evidence="11" type="ordered locus">TREPR_0528</name>
</gene>
<dbReference type="PANTHER" id="PTHR42885:SF1">
    <property type="entry name" value="THREONINE-PHOSPHATE DECARBOXYLASE"/>
    <property type="match status" value="1"/>
</dbReference>
<evidence type="ECO:0000259" key="10">
    <source>
        <dbReference type="Pfam" id="PF00155"/>
    </source>
</evidence>
<evidence type="ECO:0000256" key="9">
    <source>
        <dbReference type="ARBA" id="ARBA00048531"/>
    </source>
</evidence>
<proteinExistence type="predicted"/>
<dbReference type="GO" id="GO:0048472">
    <property type="term" value="F:threonine-phosphate decarboxylase activity"/>
    <property type="evidence" value="ECO:0007669"/>
    <property type="project" value="UniProtKB-EC"/>
</dbReference>
<keyword evidence="12" id="KW-1185">Reference proteome</keyword>
<dbReference type="CDD" id="cd00609">
    <property type="entry name" value="AAT_like"/>
    <property type="match status" value="1"/>
</dbReference>
<sequence>MLHGGDIYSHEQLIEKDREGLFLDYSVNTNPLGMPPSVREAICAHVDEYQRYPDPSCRALRAGLSTHEGVSEDRIYCGNGAADLIFRLCLARKPRRALICAPTFSEYERAVKLAGGETVFHYLKEAEGFALGRRFLEDLSPGLDMAFLCNPNNPTGRLIDQELLADILRRCREFRILLVMDECFLPFTPAESLAENLGSSLVVLKAFTKTFSMAGLRLGYILAADAALIATVADTGQCWSVSAPAQAAGLVALECTGWVEQSRAVIDTEREFLSYELRDAGFNVFDSDANFLLFCGAASLKERLIGKGVLIRNCSNFHGLDEHYYRVCVKQREQNERLMAAIREVLDEQKN</sequence>
<reference evidence="11 12" key="2">
    <citation type="journal article" date="2011" name="ISME J.">
        <title>RNA-seq reveals cooperative metabolic interactions between two termite-gut spirochete species in co-culture.</title>
        <authorList>
            <person name="Rosenthal A.Z."/>
            <person name="Matson E.G."/>
            <person name="Eldar A."/>
            <person name="Leadbetter J.R."/>
        </authorList>
    </citation>
    <scope>NUCLEOTIDE SEQUENCE [LARGE SCALE GENOMIC DNA]</scope>
    <source>
        <strain evidence="12">ATCC BAA-887 / DSM 12427 / ZAS-2</strain>
    </source>
</reference>
<dbReference type="SUPFAM" id="SSF53383">
    <property type="entry name" value="PLP-dependent transferases"/>
    <property type="match status" value="1"/>
</dbReference>
<dbReference type="InterPro" id="IPR015422">
    <property type="entry name" value="PyrdxlP-dep_Trfase_small"/>
</dbReference>
<keyword evidence="7 11" id="KW-0456">Lyase</keyword>
<comment type="cofactor">
    <cofactor evidence="1">
        <name>pyridoxal 5'-phosphate</name>
        <dbReference type="ChEBI" id="CHEBI:597326"/>
    </cofactor>
</comment>
<protein>
    <recommendedName>
        <fullName evidence="4">threonine-phosphate decarboxylase</fullName>
        <ecNumber evidence="4">4.1.1.81</ecNumber>
    </recommendedName>
    <alternativeName>
        <fullName evidence="8">L-threonine-O-3-phosphate decarboxylase</fullName>
    </alternativeName>
</protein>
<dbReference type="InterPro" id="IPR015421">
    <property type="entry name" value="PyrdxlP-dep_Trfase_major"/>
</dbReference>
<evidence type="ECO:0000256" key="8">
    <source>
        <dbReference type="ARBA" id="ARBA00029996"/>
    </source>
</evidence>
<evidence type="ECO:0000256" key="4">
    <source>
        <dbReference type="ARBA" id="ARBA00012285"/>
    </source>
</evidence>
<dbReference type="KEGG" id="tpi:TREPR_0528"/>
<dbReference type="STRING" id="545694.TREPR_0528"/>
<comment type="catalytic activity">
    <reaction evidence="9">
        <text>O-phospho-L-threonine + H(+) = (R)-1-aminopropan-2-yl phosphate + CO2</text>
        <dbReference type="Rhea" id="RHEA:11492"/>
        <dbReference type="ChEBI" id="CHEBI:15378"/>
        <dbReference type="ChEBI" id="CHEBI:16526"/>
        <dbReference type="ChEBI" id="CHEBI:58563"/>
        <dbReference type="ChEBI" id="CHEBI:58675"/>
        <dbReference type="EC" id="4.1.1.81"/>
    </reaction>
</comment>
<accession>F5YLB4</accession>
<dbReference type="InterPro" id="IPR004839">
    <property type="entry name" value="Aminotransferase_I/II_large"/>
</dbReference>
<dbReference type="Proteomes" id="UP000009223">
    <property type="component" value="Chromosome"/>
</dbReference>
<dbReference type="InterPro" id="IPR005860">
    <property type="entry name" value="CobD"/>
</dbReference>
<dbReference type="RefSeq" id="WP_015709492.1">
    <property type="nucleotide sequence ID" value="NC_015578.1"/>
</dbReference>
<dbReference type="EC" id="4.1.1.81" evidence="4"/>
<dbReference type="Gene3D" id="3.40.640.10">
    <property type="entry name" value="Type I PLP-dependent aspartate aminotransferase-like (Major domain)"/>
    <property type="match status" value="1"/>
</dbReference>
<reference evidence="12" key="1">
    <citation type="submission" date="2009-12" db="EMBL/GenBank/DDBJ databases">
        <title>Complete sequence of Treponema primitia strain ZAS-2.</title>
        <authorList>
            <person name="Tetu S.G."/>
            <person name="Matson E."/>
            <person name="Ren Q."/>
            <person name="Seshadri R."/>
            <person name="Elbourne L."/>
            <person name="Hassan K.A."/>
            <person name="Durkin A."/>
            <person name="Radune D."/>
            <person name="Mohamoud Y."/>
            <person name="Shay R."/>
            <person name="Jin S."/>
            <person name="Zhang X."/>
            <person name="Lucey K."/>
            <person name="Ballor N.R."/>
            <person name="Ottesen E."/>
            <person name="Rosenthal R."/>
            <person name="Allen A."/>
            <person name="Leadbetter J.R."/>
            <person name="Paulsen I.T."/>
        </authorList>
    </citation>
    <scope>NUCLEOTIDE SEQUENCE [LARGE SCALE GENOMIC DNA]</scope>
    <source>
        <strain evidence="12">ATCC BAA-887 / DSM 12427 / ZAS-2</strain>
    </source>
</reference>
<dbReference type="InterPro" id="IPR015424">
    <property type="entry name" value="PyrdxlP-dep_Trfase"/>
</dbReference>
<dbReference type="UniPathway" id="UPA00148"/>
<keyword evidence="5" id="KW-0169">Cobalamin biosynthesis</keyword>
<dbReference type="EMBL" id="CP001843">
    <property type="protein sequence ID" value="AEF84311.1"/>
    <property type="molecule type" value="Genomic_DNA"/>
</dbReference>
<dbReference type="Pfam" id="PF00155">
    <property type="entry name" value="Aminotran_1_2"/>
    <property type="match status" value="1"/>
</dbReference>
<evidence type="ECO:0000256" key="1">
    <source>
        <dbReference type="ARBA" id="ARBA00001933"/>
    </source>
</evidence>
<dbReference type="OrthoDB" id="9813612at2"/>
<dbReference type="AlphaFoldDB" id="F5YLB4"/>
<dbReference type="Gene3D" id="3.90.1150.10">
    <property type="entry name" value="Aspartate Aminotransferase, domain 1"/>
    <property type="match status" value="1"/>
</dbReference>
<name>F5YLB4_TREPZ</name>
<evidence type="ECO:0000313" key="12">
    <source>
        <dbReference type="Proteomes" id="UP000009223"/>
    </source>
</evidence>
<dbReference type="NCBIfam" id="TIGR01140">
    <property type="entry name" value="L_thr_O3P_dcar"/>
    <property type="match status" value="1"/>
</dbReference>
<dbReference type="HOGENOM" id="CLU_017584_3_2_12"/>